<reference evidence="2" key="2">
    <citation type="submission" date="2015-01" db="EMBL/GenBank/DDBJ databases">
        <title>Evolutionary Origins and Diversification of the Mycorrhizal Mutualists.</title>
        <authorList>
            <consortium name="DOE Joint Genome Institute"/>
            <consortium name="Mycorrhizal Genomics Consortium"/>
            <person name="Kohler A."/>
            <person name="Kuo A."/>
            <person name="Nagy L.G."/>
            <person name="Floudas D."/>
            <person name="Copeland A."/>
            <person name="Barry K.W."/>
            <person name="Cichocki N."/>
            <person name="Veneault-Fourrey C."/>
            <person name="LaButti K."/>
            <person name="Lindquist E.A."/>
            <person name="Lipzen A."/>
            <person name="Lundell T."/>
            <person name="Morin E."/>
            <person name="Murat C."/>
            <person name="Riley R."/>
            <person name="Ohm R."/>
            <person name="Sun H."/>
            <person name="Tunlid A."/>
            <person name="Henrissat B."/>
            <person name="Grigoriev I.V."/>
            <person name="Hibbett D.S."/>
            <person name="Martin F."/>
        </authorList>
    </citation>
    <scope>NUCLEOTIDE SEQUENCE [LARGE SCALE GENOMIC DNA]</scope>
    <source>
        <strain evidence="2">Ve08.2h10</strain>
    </source>
</reference>
<keyword evidence="2" id="KW-1185">Reference proteome</keyword>
<dbReference type="AlphaFoldDB" id="A0A0D0CYG5"/>
<evidence type="ECO:0000313" key="2">
    <source>
        <dbReference type="Proteomes" id="UP000054538"/>
    </source>
</evidence>
<dbReference type="OrthoDB" id="2681792at2759"/>
<dbReference type="InParanoid" id="A0A0D0CYG5"/>
<dbReference type="EMBL" id="KN825958">
    <property type="protein sequence ID" value="KIK80688.1"/>
    <property type="molecule type" value="Genomic_DNA"/>
</dbReference>
<reference evidence="1 2" key="1">
    <citation type="submission" date="2014-04" db="EMBL/GenBank/DDBJ databases">
        <authorList>
            <consortium name="DOE Joint Genome Institute"/>
            <person name="Kuo A."/>
            <person name="Kohler A."/>
            <person name="Jargeat P."/>
            <person name="Nagy L.G."/>
            <person name="Floudas D."/>
            <person name="Copeland A."/>
            <person name="Barry K.W."/>
            <person name="Cichocki N."/>
            <person name="Veneault-Fourrey C."/>
            <person name="LaButti K."/>
            <person name="Lindquist E.A."/>
            <person name="Lipzen A."/>
            <person name="Lundell T."/>
            <person name="Morin E."/>
            <person name="Murat C."/>
            <person name="Sun H."/>
            <person name="Tunlid A."/>
            <person name="Henrissat B."/>
            <person name="Grigoriev I.V."/>
            <person name="Hibbett D.S."/>
            <person name="Martin F."/>
            <person name="Nordberg H.P."/>
            <person name="Cantor M.N."/>
            <person name="Hua S.X."/>
        </authorList>
    </citation>
    <scope>NUCLEOTIDE SEQUENCE [LARGE SCALE GENOMIC DNA]</scope>
    <source>
        <strain evidence="1 2">Ve08.2h10</strain>
    </source>
</reference>
<gene>
    <name evidence="1" type="ORF">PAXRUDRAFT_36118</name>
</gene>
<protein>
    <submittedName>
        <fullName evidence="1">Uncharacterized protein</fullName>
    </submittedName>
</protein>
<accession>A0A0D0CYG5</accession>
<proteinExistence type="predicted"/>
<evidence type="ECO:0000313" key="1">
    <source>
        <dbReference type="EMBL" id="KIK80688.1"/>
    </source>
</evidence>
<dbReference type="HOGENOM" id="CLU_047030_0_0_1"/>
<dbReference type="Proteomes" id="UP000054538">
    <property type="component" value="Unassembled WGS sequence"/>
</dbReference>
<organism evidence="1 2">
    <name type="scientific">Paxillus rubicundulus Ve08.2h10</name>
    <dbReference type="NCBI Taxonomy" id="930991"/>
    <lineage>
        <taxon>Eukaryota</taxon>
        <taxon>Fungi</taxon>
        <taxon>Dikarya</taxon>
        <taxon>Basidiomycota</taxon>
        <taxon>Agaricomycotina</taxon>
        <taxon>Agaricomycetes</taxon>
        <taxon>Agaricomycetidae</taxon>
        <taxon>Boletales</taxon>
        <taxon>Paxilineae</taxon>
        <taxon>Paxillaceae</taxon>
        <taxon>Paxillus</taxon>
    </lineage>
</organism>
<sequence length="397" mass="42939">MCSQSTQGEPYPVTGCQKSDGSAHLVNVKCKQEPACCVQCCKLTGGCTLPGHWVTSALPLPSLALQTFDPPMGSSATPSHQPDGTLAPLNHPAPGVVPVSTSIHNLPPPWSYAWPLNEHYAHAYYEVHAKMSEAERLLQELAKIRANLMNTVNVTVWVVAGGPKHMHIVNPTPGTFIPAVHKPITDLILDGKVSVYLLPVLYEQLMDAPFVIAQLDAQVLLCDTSLVDSDIIGLQEELSRFPFGKKCTSDAAAEEETSPLKHCWVTLSLGLPLWSEHTTVSSSAPIPPGPLPFLLSHTPESLLTPPTPGLLTPSPLLHSMNGKKMFLWKCICDMYPGMEMLSSLGTAEDIEAKFSLAFPSTKFVLPAFYKHRKPYLEAHAFGIIGSRIALGQTDGGK</sequence>
<name>A0A0D0CYG5_9AGAM</name>